<evidence type="ECO:0000256" key="2">
    <source>
        <dbReference type="ARBA" id="ARBA00012446"/>
    </source>
</evidence>
<evidence type="ECO:0000313" key="8">
    <source>
        <dbReference type="EMBL" id="PFH63382.1"/>
    </source>
</evidence>
<dbReference type="InterPro" id="IPR029058">
    <property type="entry name" value="AB_hydrolase_fold"/>
</dbReference>
<dbReference type="OrthoDB" id="443318at2759"/>
<dbReference type="InterPro" id="IPR001563">
    <property type="entry name" value="Peptidase_S10"/>
</dbReference>
<dbReference type="EC" id="3.4.16.5" evidence="2"/>
<dbReference type="Gene3D" id="1.10.287.410">
    <property type="match status" value="1"/>
</dbReference>
<gene>
    <name evidence="8" type="ORF">XA68_12346</name>
</gene>
<dbReference type="PRINTS" id="PR00724">
    <property type="entry name" value="CRBOXYPTASEC"/>
</dbReference>
<feature type="chain" id="PRO_5012360426" description="carboxypeptidase C" evidence="7">
    <location>
        <begin position="20"/>
        <end position="460"/>
    </location>
</feature>
<keyword evidence="3" id="KW-0121">Carboxypeptidase</keyword>
<protein>
    <recommendedName>
        <fullName evidence="2">carboxypeptidase C</fullName>
        <ecNumber evidence="2">3.4.16.5</ecNumber>
    </recommendedName>
</protein>
<dbReference type="EMBL" id="LAZP02000002">
    <property type="protein sequence ID" value="PFH63382.1"/>
    <property type="molecule type" value="Genomic_DNA"/>
</dbReference>
<feature type="signal peptide" evidence="7">
    <location>
        <begin position="1"/>
        <end position="19"/>
    </location>
</feature>
<dbReference type="PANTHER" id="PTHR11802">
    <property type="entry name" value="SERINE PROTEASE FAMILY S10 SERINE CARBOXYPEPTIDASE"/>
    <property type="match status" value="1"/>
</dbReference>
<dbReference type="STRING" id="268505.A0A2A9PUP4"/>
<keyword evidence="9" id="KW-1185">Reference proteome</keyword>
<dbReference type="Gene3D" id="3.40.50.1820">
    <property type="entry name" value="alpha/beta hydrolase"/>
    <property type="match status" value="1"/>
</dbReference>
<dbReference type="SUPFAM" id="SSF53474">
    <property type="entry name" value="alpha/beta-Hydrolases"/>
    <property type="match status" value="1"/>
</dbReference>
<evidence type="ECO:0000256" key="1">
    <source>
        <dbReference type="ARBA" id="ARBA00009431"/>
    </source>
</evidence>
<dbReference type="Proteomes" id="UP000037136">
    <property type="component" value="Unassembled WGS sequence"/>
</dbReference>
<evidence type="ECO:0000256" key="5">
    <source>
        <dbReference type="ARBA" id="ARBA00022801"/>
    </source>
</evidence>
<evidence type="ECO:0000256" key="4">
    <source>
        <dbReference type="ARBA" id="ARBA00022670"/>
    </source>
</evidence>
<dbReference type="GO" id="GO:0000324">
    <property type="term" value="C:fungal-type vacuole"/>
    <property type="evidence" value="ECO:0007669"/>
    <property type="project" value="TreeGrafter"/>
</dbReference>
<evidence type="ECO:0000256" key="3">
    <source>
        <dbReference type="ARBA" id="ARBA00022645"/>
    </source>
</evidence>
<dbReference type="GO" id="GO:0006508">
    <property type="term" value="P:proteolysis"/>
    <property type="evidence" value="ECO:0007669"/>
    <property type="project" value="UniProtKB-KW"/>
</dbReference>
<sequence length="460" mass="50348">MRFLLPALVLAASVGSVASEKVRSNTSAVEPAKQADSTRTFDTLALGVDTVRQFSGYLDDEKNDKHLFYWFFESRGDAAKDPVILWVEGGPGCSSMLGLFQQVGPANIKKNLTVASNPLSWTNRASIIFLDQPANTGFSHTSKRVTSTAAGAKDVVAAMRLFFKKFPEYAKQDFYIAGTSYSGHHVPVFAAEILSQPDSDINLKGAIIGNGLTDAKVQFQSYRPMACGEGGIPAVINETTCQAMQAAEPKCQEMMQACYDTEEDAACLEANSFCEKNIAGRPAADGINIYNLRKECIGNFDNFCTTSVEPIDRFLNQAKTQKALGVEDVDRWEVCSSDSGTDIRSSGDGAKPHQRDVTKALEKIPVLVFAGDGDYICNWLGNRDWTNALDWPGHHAFDKAEVEPLNISSGEKQSQYGEIKSASGLTFARIFNAGHFAIEDQPEGLFDLFSRWMDGEWDSK</sequence>
<dbReference type="Pfam" id="PF00450">
    <property type="entry name" value="Peptidase_S10"/>
    <property type="match status" value="1"/>
</dbReference>
<comment type="similarity">
    <text evidence="1">Belongs to the peptidase S10 family.</text>
</comment>
<evidence type="ECO:0000313" key="9">
    <source>
        <dbReference type="Proteomes" id="UP000037136"/>
    </source>
</evidence>
<organism evidence="8 9">
    <name type="scientific">Ophiocordyceps unilateralis</name>
    <name type="common">Zombie-ant fungus</name>
    <name type="synonym">Torrubia unilateralis</name>
    <dbReference type="NCBI Taxonomy" id="268505"/>
    <lineage>
        <taxon>Eukaryota</taxon>
        <taxon>Fungi</taxon>
        <taxon>Dikarya</taxon>
        <taxon>Ascomycota</taxon>
        <taxon>Pezizomycotina</taxon>
        <taxon>Sordariomycetes</taxon>
        <taxon>Hypocreomycetidae</taxon>
        <taxon>Hypocreales</taxon>
        <taxon>Ophiocordycipitaceae</taxon>
        <taxon>Ophiocordyceps</taxon>
    </lineage>
</organism>
<proteinExistence type="inferred from homology"/>
<comment type="caution">
    <text evidence="8">The sequence shown here is derived from an EMBL/GenBank/DDBJ whole genome shotgun (WGS) entry which is preliminary data.</text>
</comment>
<name>A0A2A9PUP4_OPHUN</name>
<accession>A0A2A9PUP4</accession>
<keyword evidence="5" id="KW-0378">Hydrolase</keyword>
<reference evidence="8 9" key="2">
    <citation type="journal article" date="2017" name="Sci. Rep.">
        <title>Ant-infecting Ophiocordyceps genomes reveal a high diversity of potential behavioral manipulation genes and a possible major role for enterotoxins.</title>
        <authorList>
            <person name="de Bekker C."/>
            <person name="Ohm R.A."/>
            <person name="Evans H.C."/>
            <person name="Brachmann A."/>
            <person name="Hughes D.P."/>
        </authorList>
    </citation>
    <scope>NUCLEOTIDE SEQUENCE [LARGE SCALE GENOMIC DNA]</scope>
    <source>
        <strain evidence="8 9">SC16a</strain>
    </source>
</reference>
<keyword evidence="4" id="KW-0645">Protease</keyword>
<keyword evidence="7" id="KW-0732">Signal</keyword>
<reference evidence="8 9" key="1">
    <citation type="journal article" date="2015" name="BMC Genomics">
        <title>Gene expression during zombie ant biting behavior reflects the complexity underlying fungal parasitic behavioral manipulation.</title>
        <authorList>
            <person name="de Bekker C."/>
            <person name="Ohm R.A."/>
            <person name="Loreto R.G."/>
            <person name="Sebastian A."/>
            <person name="Albert I."/>
            <person name="Merrow M."/>
            <person name="Brachmann A."/>
            <person name="Hughes D.P."/>
        </authorList>
    </citation>
    <scope>NUCLEOTIDE SEQUENCE [LARGE SCALE GENOMIC DNA]</scope>
    <source>
        <strain evidence="8 9">SC16a</strain>
    </source>
</reference>
<evidence type="ECO:0000256" key="6">
    <source>
        <dbReference type="ARBA" id="ARBA00023180"/>
    </source>
</evidence>
<evidence type="ECO:0000256" key="7">
    <source>
        <dbReference type="SAM" id="SignalP"/>
    </source>
</evidence>
<dbReference type="GO" id="GO:0004185">
    <property type="term" value="F:serine-type carboxypeptidase activity"/>
    <property type="evidence" value="ECO:0007669"/>
    <property type="project" value="UniProtKB-EC"/>
</dbReference>
<dbReference type="AlphaFoldDB" id="A0A2A9PUP4"/>
<dbReference type="PANTHER" id="PTHR11802:SF113">
    <property type="entry name" value="SERINE CARBOXYPEPTIDASE CTSA-4.1"/>
    <property type="match status" value="1"/>
</dbReference>
<keyword evidence="6" id="KW-0325">Glycoprotein</keyword>